<evidence type="ECO:0000256" key="2">
    <source>
        <dbReference type="ARBA" id="ARBA00004533"/>
    </source>
</evidence>
<dbReference type="PROSITE" id="PS00211">
    <property type="entry name" value="ABC_TRANSPORTER_1"/>
    <property type="match status" value="2"/>
</dbReference>
<evidence type="ECO:0000256" key="1">
    <source>
        <dbReference type="ARBA" id="ARBA00004202"/>
    </source>
</evidence>
<keyword evidence="13" id="KW-0378">Hydrolase</keyword>
<evidence type="ECO:0000256" key="5">
    <source>
        <dbReference type="ARBA" id="ARBA00022519"/>
    </source>
</evidence>
<evidence type="ECO:0000256" key="9">
    <source>
        <dbReference type="ARBA" id="ARBA00022840"/>
    </source>
</evidence>
<name>A0A2U2D8V0_9PSED</name>
<dbReference type="InterPro" id="IPR027417">
    <property type="entry name" value="P-loop_NTPase"/>
</dbReference>
<dbReference type="EMBL" id="QFAW01000013">
    <property type="protein sequence ID" value="PWE44994.1"/>
    <property type="molecule type" value="Genomic_DNA"/>
</dbReference>
<dbReference type="GO" id="GO:0005524">
    <property type="term" value="F:ATP binding"/>
    <property type="evidence" value="ECO:0007669"/>
    <property type="project" value="UniProtKB-KW"/>
</dbReference>
<keyword evidence="8" id="KW-0547">Nucleotide-binding</keyword>
<dbReference type="FunFam" id="3.40.50.300:FF:000126">
    <property type="entry name" value="Galactose/methyl galactoside import ATP-binding protein MglA"/>
    <property type="match status" value="1"/>
</dbReference>
<evidence type="ECO:0000313" key="13">
    <source>
        <dbReference type="EMBL" id="PWE44994.1"/>
    </source>
</evidence>
<sequence>MQAQTHLQEQQELQEHIGGSLRFNGIGKTFPGVKALDGISFVAHPGQVHALMGENGAGKSTLLKILGGAYIPSSGNLQVGEQTMAFKSTADSIASGVAVIHQELHLVPEMTVAENLFLGHLPASFGLINRGTLRQQALNCLKGLADEIDPQEKVGRLSLGQRQLVEIAKALSRGAHVIAFDEPTSSLSAREIDRLMAIIGRLRDEGKVVLYVSHRMEEVFRICNAVTVFKDGRFVRTFDNMSELTHDQLVTCMVGRDIQDIYDYRPRQRGAVALKVDGLLGPGLREPVSFEVHKGEILGLFGLVGAGRTELFRMLSGLTRNTGGRLELRGHELKLRSPRDAIAAGILLCPEDRKKEGIMPLSSVAENINISARGAHSTFGCLLRGLWEKGNADKQIAALKVKTPSAAQKIMYLSGGNQQKAILGRWLSMPMKVLLLDEPTRGIDIGAKAEIYQIIHNLAASGIAVIVVSSDLMEVMGISDRILVLCEGAMRGELSRDEANESNLLQLALPRQRADGVAN</sequence>
<dbReference type="EC" id="3.6.3.17" evidence="13"/>
<dbReference type="PANTHER" id="PTHR43790">
    <property type="entry name" value="CARBOHYDRATE TRANSPORT ATP-BINDING PROTEIN MG119-RELATED"/>
    <property type="match status" value="1"/>
</dbReference>
<dbReference type="InterPro" id="IPR050107">
    <property type="entry name" value="ABC_carbohydrate_import_ATPase"/>
</dbReference>
<keyword evidence="7" id="KW-0677">Repeat</keyword>
<dbReference type="GO" id="GO:0005886">
    <property type="term" value="C:plasma membrane"/>
    <property type="evidence" value="ECO:0007669"/>
    <property type="project" value="UniProtKB-SubCell"/>
</dbReference>
<keyword evidence="6" id="KW-0762">Sugar transport</keyword>
<evidence type="ECO:0000256" key="10">
    <source>
        <dbReference type="ARBA" id="ARBA00022967"/>
    </source>
</evidence>
<accession>A0A2U2D8V0</accession>
<dbReference type="AlphaFoldDB" id="A0A2U2D8V0"/>
<evidence type="ECO:0000256" key="3">
    <source>
        <dbReference type="ARBA" id="ARBA00022448"/>
    </source>
</evidence>
<dbReference type="GO" id="GO:0016887">
    <property type="term" value="F:ATP hydrolysis activity"/>
    <property type="evidence" value="ECO:0007669"/>
    <property type="project" value="InterPro"/>
</dbReference>
<protein>
    <submittedName>
        <fullName evidence="13">L-arabinose ABC transporter ATP-binding protein AraG</fullName>
        <ecNumber evidence="13">3.6.3.17</ecNumber>
    </submittedName>
</protein>
<evidence type="ECO:0000256" key="6">
    <source>
        <dbReference type="ARBA" id="ARBA00022597"/>
    </source>
</evidence>
<feature type="domain" description="ABC transporter" evidence="12">
    <location>
        <begin position="256"/>
        <end position="512"/>
    </location>
</feature>
<dbReference type="InterPro" id="IPR003439">
    <property type="entry name" value="ABC_transporter-like_ATP-bd"/>
</dbReference>
<dbReference type="SMART" id="SM00382">
    <property type="entry name" value="AAA"/>
    <property type="match status" value="2"/>
</dbReference>
<dbReference type="NCBIfam" id="NF008442">
    <property type="entry name" value="PRK11288.1"/>
    <property type="match status" value="1"/>
</dbReference>
<dbReference type="InterPro" id="IPR017871">
    <property type="entry name" value="ABC_transporter-like_CS"/>
</dbReference>
<dbReference type="FunFam" id="3.40.50.300:FF:000127">
    <property type="entry name" value="Ribose import ATP-binding protein RbsA"/>
    <property type="match status" value="1"/>
</dbReference>
<evidence type="ECO:0000256" key="11">
    <source>
        <dbReference type="ARBA" id="ARBA00023136"/>
    </source>
</evidence>
<keyword evidence="9 13" id="KW-0067">ATP-binding</keyword>
<dbReference type="OrthoDB" id="9776369at2"/>
<comment type="subcellular location">
    <subcellularLocation>
        <location evidence="2">Cell inner membrane</location>
    </subcellularLocation>
    <subcellularLocation>
        <location evidence="1">Cell membrane</location>
        <topology evidence="1">Peripheral membrane protein</topology>
    </subcellularLocation>
</comment>
<evidence type="ECO:0000256" key="8">
    <source>
        <dbReference type="ARBA" id="ARBA00022741"/>
    </source>
</evidence>
<gene>
    <name evidence="13" type="primary">araG</name>
    <name evidence="13" type="ORF">C9I49_12355</name>
</gene>
<evidence type="ECO:0000259" key="12">
    <source>
        <dbReference type="PROSITE" id="PS50893"/>
    </source>
</evidence>
<keyword evidence="11" id="KW-0472">Membrane</keyword>
<keyword evidence="5" id="KW-0997">Cell inner membrane</keyword>
<comment type="caution">
    <text evidence="13">The sequence shown here is derived from an EMBL/GenBank/DDBJ whole genome shotgun (WGS) entry which is preliminary data.</text>
</comment>
<dbReference type="PANTHER" id="PTHR43790:SF6">
    <property type="entry name" value="ARABINOSE IMPORT ATP-BINDING PROTEIN ARAG"/>
    <property type="match status" value="1"/>
</dbReference>
<feature type="domain" description="ABC transporter" evidence="12">
    <location>
        <begin position="21"/>
        <end position="256"/>
    </location>
</feature>
<dbReference type="PROSITE" id="PS50893">
    <property type="entry name" value="ABC_TRANSPORTER_2"/>
    <property type="match status" value="2"/>
</dbReference>
<dbReference type="Pfam" id="PF00005">
    <property type="entry name" value="ABC_tran"/>
    <property type="match status" value="2"/>
</dbReference>
<keyword evidence="4" id="KW-1003">Cell membrane</keyword>
<dbReference type="GO" id="GO:0015749">
    <property type="term" value="P:monosaccharide transmembrane transport"/>
    <property type="evidence" value="ECO:0007669"/>
    <property type="project" value="UniProtKB-ARBA"/>
</dbReference>
<organism evidence="13 14">
    <name type="scientific">Pseudomonas prosekii</name>
    <dbReference type="NCBI Taxonomy" id="1148509"/>
    <lineage>
        <taxon>Bacteria</taxon>
        <taxon>Pseudomonadati</taxon>
        <taxon>Pseudomonadota</taxon>
        <taxon>Gammaproteobacteria</taxon>
        <taxon>Pseudomonadales</taxon>
        <taxon>Pseudomonadaceae</taxon>
        <taxon>Pseudomonas</taxon>
    </lineage>
</organism>
<dbReference type="CDD" id="cd03216">
    <property type="entry name" value="ABC_Carb_Monos_I"/>
    <property type="match status" value="1"/>
</dbReference>
<dbReference type="Proteomes" id="UP000245056">
    <property type="component" value="Unassembled WGS sequence"/>
</dbReference>
<evidence type="ECO:0000256" key="7">
    <source>
        <dbReference type="ARBA" id="ARBA00022737"/>
    </source>
</evidence>
<dbReference type="SUPFAM" id="SSF52540">
    <property type="entry name" value="P-loop containing nucleoside triphosphate hydrolases"/>
    <property type="match status" value="2"/>
</dbReference>
<evidence type="ECO:0000313" key="14">
    <source>
        <dbReference type="Proteomes" id="UP000245056"/>
    </source>
</evidence>
<dbReference type="CDD" id="cd03215">
    <property type="entry name" value="ABC_Carb_Monos_II"/>
    <property type="match status" value="1"/>
</dbReference>
<dbReference type="InterPro" id="IPR003593">
    <property type="entry name" value="AAA+_ATPase"/>
</dbReference>
<dbReference type="RefSeq" id="WP_109520923.1">
    <property type="nucleotide sequence ID" value="NZ_QFAW01000013.1"/>
</dbReference>
<proteinExistence type="predicted"/>
<evidence type="ECO:0000256" key="4">
    <source>
        <dbReference type="ARBA" id="ARBA00022475"/>
    </source>
</evidence>
<reference evidence="13 14" key="1">
    <citation type="submission" date="2018-05" db="EMBL/GenBank/DDBJ databases">
        <title>Genome sequences of two Antarctic strains of Pseudomonas prosekii: insights into adaptation to extreme conditions.</title>
        <authorList>
            <person name="Snopkova K."/>
            <person name="Dufkova K."/>
            <person name="Cejkova D."/>
            <person name="Sedlacek I."/>
            <person name="Smajs D."/>
        </authorList>
    </citation>
    <scope>NUCLEOTIDE SEQUENCE [LARGE SCALE GENOMIC DNA]</scope>
    <source>
        <strain evidence="13 14">P2673</strain>
    </source>
</reference>
<dbReference type="Gene3D" id="3.40.50.300">
    <property type="entry name" value="P-loop containing nucleotide triphosphate hydrolases"/>
    <property type="match status" value="2"/>
</dbReference>
<keyword evidence="10" id="KW-1278">Translocase</keyword>
<keyword evidence="3" id="KW-0813">Transport</keyword>